<name>A0A329QTD7_9ACTN</name>
<dbReference type="RefSeq" id="WP_112257875.1">
    <property type="nucleotide sequence ID" value="NZ_QMIG01000005.1"/>
</dbReference>
<protein>
    <recommendedName>
        <fullName evidence="3">EthD family reductase</fullName>
    </recommendedName>
</protein>
<gene>
    <name evidence="1" type="ORF">DPM12_08490</name>
</gene>
<evidence type="ECO:0000313" key="1">
    <source>
        <dbReference type="EMBL" id="RAW15674.1"/>
    </source>
</evidence>
<sequence length="121" mass="13716">MIRLQIFFAVDDDDRDAFEQMYHTVYVPALQRQQGYLGCSLLRRYPADVLDEFGGTPVPYTYQLELDFDTEENRRRWAASDDHEHAWTQASALATSVQSCGYDVVAAEPSVAPHAGPESRT</sequence>
<accession>A0A329QTD7</accession>
<comment type="caution">
    <text evidence="1">The sequence shown here is derived from an EMBL/GenBank/DDBJ whole genome shotgun (WGS) entry which is preliminary data.</text>
</comment>
<dbReference type="Gene3D" id="3.30.70.100">
    <property type="match status" value="1"/>
</dbReference>
<dbReference type="EMBL" id="QMIG01000005">
    <property type="protein sequence ID" value="RAW15674.1"/>
    <property type="molecule type" value="Genomic_DNA"/>
</dbReference>
<evidence type="ECO:0008006" key="3">
    <source>
        <dbReference type="Google" id="ProtNLM"/>
    </source>
</evidence>
<dbReference type="SUPFAM" id="SSF54909">
    <property type="entry name" value="Dimeric alpha+beta barrel"/>
    <property type="match status" value="1"/>
</dbReference>
<dbReference type="AlphaFoldDB" id="A0A329QTD7"/>
<keyword evidence="2" id="KW-1185">Reference proteome</keyword>
<organism evidence="1 2">
    <name type="scientific">Phytoactinopolyspora halophila</name>
    <dbReference type="NCBI Taxonomy" id="1981511"/>
    <lineage>
        <taxon>Bacteria</taxon>
        <taxon>Bacillati</taxon>
        <taxon>Actinomycetota</taxon>
        <taxon>Actinomycetes</taxon>
        <taxon>Jiangellales</taxon>
        <taxon>Jiangellaceae</taxon>
        <taxon>Phytoactinopolyspora</taxon>
    </lineage>
</organism>
<reference evidence="1 2" key="1">
    <citation type="submission" date="2018-06" db="EMBL/GenBank/DDBJ databases">
        <title>Phytoactinopolyspora halophila sp. nov., a novel halophilic actinomycete isolated from a saline soil in China.</title>
        <authorList>
            <person name="Tang S.-K."/>
        </authorList>
    </citation>
    <scope>NUCLEOTIDE SEQUENCE [LARGE SCALE GENOMIC DNA]</scope>
    <source>
        <strain evidence="1 2">YIM 96934</strain>
    </source>
</reference>
<dbReference type="OrthoDB" id="5294870at2"/>
<evidence type="ECO:0000313" key="2">
    <source>
        <dbReference type="Proteomes" id="UP000250462"/>
    </source>
</evidence>
<dbReference type="InterPro" id="IPR011008">
    <property type="entry name" value="Dimeric_a/b-barrel"/>
</dbReference>
<dbReference type="Proteomes" id="UP000250462">
    <property type="component" value="Unassembled WGS sequence"/>
</dbReference>
<proteinExistence type="predicted"/>